<dbReference type="Pfam" id="PF20114">
    <property type="entry name" value="DUF6504"/>
    <property type="match status" value="1"/>
</dbReference>
<gene>
    <name evidence="2" type="ORF">F8O01_10605</name>
</gene>
<dbReference type="AlphaFoldDB" id="A0A7J5BSZ9"/>
<evidence type="ECO:0000259" key="1">
    <source>
        <dbReference type="Pfam" id="PF20114"/>
    </source>
</evidence>
<keyword evidence="3" id="KW-1185">Reference proteome</keyword>
<name>A0A7J5BSZ9_9MICO</name>
<dbReference type="OrthoDB" id="5190586at2"/>
<proteinExistence type="predicted"/>
<protein>
    <recommendedName>
        <fullName evidence="1">DUF6504 domain-containing protein</fullName>
    </recommendedName>
</protein>
<dbReference type="RefSeq" id="WP_158040838.1">
    <property type="nucleotide sequence ID" value="NZ_JACCFV010000001.1"/>
</dbReference>
<dbReference type="InterPro" id="IPR045443">
    <property type="entry name" value="DUF6504"/>
</dbReference>
<feature type="domain" description="DUF6504" evidence="1">
    <location>
        <begin position="12"/>
        <end position="96"/>
    </location>
</feature>
<dbReference type="EMBL" id="WBJZ01000012">
    <property type="protein sequence ID" value="KAB1656312.1"/>
    <property type="molecule type" value="Genomic_DNA"/>
</dbReference>
<evidence type="ECO:0000313" key="2">
    <source>
        <dbReference type="EMBL" id="KAB1656312.1"/>
    </source>
</evidence>
<comment type="caution">
    <text evidence="2">The sequence shown here is derived from an EMBL/GenBank/DDBJ whole genome shotgun (WGS) entry which is preliminary data.</text>
</comment>
<reference evidence="2 3" key="1">
    <citation type="submission" date="2019-09" db="EMBL/GenBank/DDBJ databases">
        <title>Phylogeny of genus Pseudoclavibacter and closely related genus.</title>
        <authorList>
            <person name="Li Y."/>
        </authorList>
    </citation>
    <scope>NUCLEOTIDE SEQUENCE [LARGE SCALE GENOMIC DNA]</scope>
    <source>
        <strain evidence="2 3">DSM 23821</strain>
    </source>
</reference>
<accession>A0A7J5BSZ9</accession>
<sequence>MEVGEAVDVELSPDGAPIRFEWRRIMYGVISTPEPWLGRSEWWRQVPRAPRDADGPGFELELWRVDAVPLAAGGPRIDGTFDLLRAADGTWTVTRAWSDELDARLFA</sequence>
<dbReference type="Proteomes" id="UP000467240">
    <property type="component" value="Unassembled WGS sequence"/>
</dbReference>
<evidence type="ECO:0000313" key="3">
    <source>
        <dbReference type="Proteomes" id="UP000467240"/>
    </source>
</evidence>
<organism evidence="2 3">
    <name type="scientific">Pseudoclavibacter chungangensis</name>
    <dbReference type="NCBI Taxonomy" id="587635"/>
    <lineage>
        <taxon>Bacteria</taxon>
        <taxon>Bacillati</taxon>
        <taxon>Actinomycetota</taxon>
        <taxon>Actinomycetes</taxon>
        <taxon>Micrococcales</taxon>
        <taxon>Microbacteriaceae</taxon>
        <taxon>Pseudoclavibacter</taxon>
    </lineage>
</organism>